<proteinExistence type="inferred from homology"/>
<evidence type="ECO:0000256" key="6">
    <source>
        <dbReference type="ARBA" id="ARBA00023136"/>
    </source>
</evidence>
<evidence type="ECO:0000313" key="9">
    <source>
        <dbReference type="EMBL" id="MDL2403527.1"/>
    </source>
</evidence>
<feature type="transmembrane region" description="Helical" evidence="7">
    <location>
        <begin position="110"/>
        <end position="131"/>
    </location>
</feature>
<dbReference type="Proteomes" id="UP001172645">
    <property type="component" value="Unassembled WGS sequence"/>
</dbReference>
<comment type="subcellular location">
    <subcellularLocation>
        <location evidence="1 7">Cell membrane</location>
        <topology evidence="1 7">Multi-pass membrane protein</topology>
    </subcellularLocation>
</comment>
<dbReference type="SUPFAM" id="SSF161098">
    <property type="entry name" value="MetI-like"/>
    <property type="match status" value="1"/>
</dbReference>
<evidence type="ECO:0000259" key="8">
    <source>
        <dbReference type="PROSITE" id="PS50928"/>
    </source>
</evidence>
<evidence type="ECO:0000256" key="2">
    <source>
        <dbReference type="ARBA" id="ARBA00022448"/>
    </source>
</evidence>
<dbReference type="InterPro" id="IPR000515">
    <property type="entry name" value="MetI-like"/>
</dbReference>
<feature type="transmembrane region" description="Helical" evidence="7">
    <location>
        <begin position="243"/>
        <end position="265"/>
    </location>
</feature>
<dbReference type="PANTHER" id="PTHR32243:SF18">
    <property type="entry name" value="INNER MEMBRANE ABC TRANSPORTER PERMEASE PROTEIN YCJP"/>
    <property type="match status" value="1"/>
</dbReference>
<dbReference type="RefSeq" id="WP_285872963.1">
    <property type="nucleotide sequence ID" value="NZ_JARFYM010000050.1"/>
</dbReference>
<accession>A0ABT7K4I7</accession>
<dbReference type="Gene3D" id="1.10.3720.10">
    <property type="entry name" value="MetI-like"/>
    <property type="match status" value="1"/>
</dbReference>
<dbReference type="InterPro" id="IPR035906">
    <property type="entry name" value="MetI-like_sf"/>
</dbReference>
<comment type="similarity">
    <text evidence="7">Belongs to the binding-protein-dependent transport system permease family.</text>
</comment>
<feature type="transmembrane region" description="Helical" evidence="7">
    <location>
        <begin position="13"/>
        <end position="35"/>
    </location>
</feature>
<protein>
    <submittedName>
        <fullName evidence="9">Carbohydrate ABC transporter permease</fullName>
    </submittedName>
</protein>
<keyword evidence="4 7" id="KW-0812">Transmembrane</keyword>
<name>A0ABT7K4I7_9HYPH</name>
<dbReference type="InterPro" id="IPR050901">
    <property type="entry name" value="BP-dep_ABC_trans_perm"/>
</dbReference>
<keyword evidence="6 7" id="KW-0472">Membrane</keyword>
<evidence type="ECO:0000256" key="4">
    <source>
        <dbReference type="ARBA" id="ARBA00022692"/>
    </source>
</evidence>
<keyword evidence="5 7" id="KW-1133">Transmembrane helix</keyword>
<dbReference type="EMBL" id="JARFYM010000050">
    <property type="protein sequence ID" value="MDL2403527.1"/>
    <property type="molecule type" value="Genomic_DNA"/>
</dbReference>
<keyword evidence="10" id="KW-1185">Reference proteome</keyword>
<gene>
    <name evidence="9" type="ORF">PY649_32140</name>
</gene>
<feature type="transmembrane region" description="Helical" evidence="7">
    <location>
        <begin position="42"/>
        <end position="65"/>
    </location>
</feature>
<evidence type="ECO:0000256" key="5">
    <source>
        <dbReference type="ARBA" id="ARBA00022989"/>
    </source>
</evidence>
<sequence>MTTVTQSPVRASIVRQALLLIAVVLVLFPFLWIAAAAFKTQIVLLTGQIFFTPTLANFAEVLFSSTSDYIRNFTNSFIVATVSTFLVLVISTLAAYSLQRMEWPSWVGQSMLGWSVIFHMVPPITLAGAWYSMFRIVGLDNTYLGLILAHTTLNLPMALWMMNVFVRDVPKELIEAAKIDGAETPGILRHVIIPLVRPGLAAAGILSFIFSWNEFAVVLTLSQRQTATVPVAIGKYAQENTIAFTQMAAASLLSMLPAVILLLVAQRFIVRGLTSGAVK</sequence>
<dbReference type="CDD" id="cd06261">
    <property type="entry name" value="TM_PBP2"/>
    <property type="match status" value="1"/>
</dbReference>
<evidence type="ECO:0000313" key="10">
    <source>
        <dbReference type="Proteomes" id="UP001172645"/>
    </source>
</evidence>
<dbReference type="PROSITE" id="PS50928">
    <property type="entry name" value="ABC_TM1"/>
    <property type="match status" value="1"/>
</dbReference>
<feature type="transmembrane region" description="Helical" evidence="7">
    <location>
        <begin position="77"/>
        <end position="98"/>
    </location>
</feature>
<feature type="domain" description="ABC transmembrane type-1" evidence="8">
    <location>
        <begin position="73"/>
        <end position="265"/>
    </location>
</feature>
<organism evidence="9 10">
    <name type="scientific">Rhizobium mayense</name>
    <dbReference type="NCBI Taxonomy" id="1312184"/>
    <lineage>
        <taxon>Bacteria</taxon>
        <taxon>Pseudomonadati</taxon>
        <taxon>Pseudomonadota</taxon>
        <taxon>Alphaproteobacteria</taxon>
        <taxon>Hyphomicrobiales</taxon>
        <taxon>Rhizobiaceae</taxon>
        <taxon>Rhizobium/Agrobacterium group</taxon>
        <taxon>Rhizobium</taxon>
    </lineage>
</organism>
<evidence type="ECO:0000256" key="1">
    <source>
        <dbReference type="ARBA" id="ARBA00004651"/>
    </source>
</evidence>
<feature type="transmembrane region" description="Helical" evidence="7">
    <location>
        <begin position="143"/>
        <end position="166"/>
    </location>
</feature>
<evidence type="ECO:0000256" key="7">
    <source>
        <dbReference type="RuleBase" id="RU363032"/>
    </source>
</evidence>
<evidence type="ECO:0000256" key="3">
    <source>
        <dbReference type="ARBA" id="ARBA00022475"/>
    </source>
</evidence>
<comment type="caution">
    <text evidence="9">The sequence shown here is derived from an EMBL/GenBank/DDBJ whole genome shotgun (WGS) entry which is preliminary data.</text>
</comment>
<dbReference type="Pfam" id="PF00528">
    <property type="entry name" value="BPD_transp_1"/>
    <property type="match status" value="1"/>
</dbReference>
<feature type="transmembrane region" description="Helical" evidence="7">
    <location>
        <begin position="187"/>
        <end position="212"/>
    </location>
</feature>
<keyword evidence="3" id="KW-1003">Cell membrane</keyword>
<keyword evidence="2 7" id="KW-0813">Transport</keyword>
<reference evidence="9" key="1">
    <citation type="submission" date="2023-06" db="EMBL/GenBank/DDBJ databases">
        <title>Phylogenetic Diversity of Rhizobium strains.</title>
        <authorList>
            <person name="Moura F.T."/>
            <person name="Helene L.C.F."/>
            <person name="Hungria M."/>
        </authorList>
    </citation>
    <scope>NUCLEOTIDE SEQUENCE</scope>
    <source>
        <strain evidence="9">CCGE526</strain>
    </source>
</reference>
<dbReference type="PANTHER" id="PTHR32243">
    <property type="entry name" value="MALTOSE TRANSPORT SYSTEM PERMEASE-RELATED"/>
    <property type="match status" value="1"/>
</dbReference>